<keyword evidence="11" id="KW-1185">Reference proteome</keyword>
<reference evidence="10" key="1">
    <citation type="submission" date="2020-06" db="EMBL/GenBank/DDBJ databases">
        <authorList>
            <person name="Li T."/>
            <person name="Hu X."/>
            <person name="Zhang T."/>
            <person name="Song X."/>
            <person name="Zhang H."/>
            <person name="Dai N."/>
            <person name="Sheng W."/>
            <person name="Hou X."/>
            <person name="Wei L."/>
        </authorList>
    </citation>
    <scope>NUCLEOTIDE SEQUENCE</scope>
    <source>
        <strain evidence="10">3651</strain>
        <tissue evidence="10">Leaf</tissue>
    </source>
</reference>
<feature type="transmembrane region" description="Helical" evidence="8">
    <location>
        <begin position="31"/>
        <end position="51"/>
    </location>
</feature>
<dbReference type="InterPro" id="IPR006702">
    <property type="entry name" value="CASP_dom"/>
</dbReference>
<evidence type="ECO:0000256" key="2">
    <source>
        <dbReference type="ARBA" id="ARBA00007651"/>
    </source>
</evidence>
<dbReference type="GO" id="GO:0005886">
    <property type="term" value="C:plasma membrane"/>
    <property type="evidence" value="ECO:0007669"/>
    <property type="project" value="UniProtKB-SubCell"/>
</dbReference>
<dbReference type="EMBL" id="JACGWO010000009">
    <property type="protein sequence ID" value="KAK4417938.1"/>
    <property type="molecule type" value="Genomic_DNA"/>
</dbReference>
<dbReference type="InterPro" id="IPR006459">
    <property type="entry name" value="CASP/CASPL"/>
</dbReference>
<comment type="similarity">
    <text evidence="2 8">Belongs to the Casparian strip membrane proteins (CASP) family.</text>
</comment>
<comment type="subcellular location">
    <subcellularLocation>
        <location evidence="1 8">Cell membrane</location>
        <topology evidence="1 8">Multi-pass membrane protein</topology>
    </subcellularLocation>
</comment>
<accession>A0AAE1XTU4</accession>
<keyword evidence="5 8" id="KW-0812">Transmembrane</keyword>
<evidence type="ECO:0000256" key="3">
    <source>
        <dbReference type="ARBA" id="ARBA00011489"/>
    </source>
</evidence>
<evidence type="ECO:0000256" key="1">
    <source>
        <dbReference type="ARBA" id="ARBA00004651"/>
    </source>
</evidence>
<evidence type="ECO:0000256" key="5">
    <source>
        <dbReference type="ARBA" id="ARBA00022692"/>
    </source>
</evidence>
<comment type="caution">
    <text evidence="10">The sequence shown here is derived from an EMBL/GenBank/DDBJ whole genome shotgun (WGS) entry which is preliminary data.</text>
</comment>
<evidence type="ECO:0000256" key="7">
    <source>
        <dbReference type="ARBA" id="ARBA00023136"/>
    </source>
</evidence>
<feature type="transmembrane region" description="Helical" evidence="8">
    <location>
        <begin position="106"/>
        <end position="133"/>
    </location>
</feature>
<dbReference type="PANTHER" id="PTHR36488:SF8">
    <property type="entry name" value="CASP-LIKE PROTEIN 1U1"/>
    <property type="match status" value="1"/>
</dbReference>
<name>A0AAE1XTU4_9LAMI</name>
<feature type="transmembrane region" description="Helical" evidence="8">
    <location>
        <begin position="157"/>
        <end position="177"/>
    </location>
</feature>
<reference evidence="10" key="2">
    <citation type="journal article" date="2024" name="Plant">
        <title>Genomic evolution and insights into agronomic trait innovations of Sesamum species.</title>
        <authorList>
            <person name="Miao H."/>
            <person name="Wang L."/>
            <person name="Qu L."/>
            <person name="Liu H."/>
            <person name="Sun Y."/>
            <person name="Le M."/>
            <person name="Wang Q."/>
            <person name="Wei S."/>
            <person name="Zheng Y."/>
            <person name="Lin W."/>
            <person name="Duan Y."/>
            <person name="Cao H."/>
            <person name="Xiong S."/>
            <person name="Wang X."/>
            <person name="Wei L."/>
            <person name="Li C."/>
            <person name="Ma Q."/>
            <person name="Ju M."/>
            <person name="Zhao R."/>
            <person name="Li G."/>
            <person name="Mu C."/>
            <person name="Tian Q."/>
            <person name="Mei H."/>
            <person name="Zhang T."/>
            <person name="Gao T."/>
            <person name="Zhang H."/>
        </authorList>
    </citation>
    <scope>NUCLEOTIDE SEQUENCE</scope>
    <source>
        <strain evidence="10">3651</strain>
    </source>
</reference>
<dbReference type="Proteomes" id="UP001293254">
    <property type="component" value="Unassembled WGS sequence"/>
</dbReference>
<keyword evidence="7 8" id="KW-0472">Membrane</keyword>
<evidence type="ECO:0000259" key="9">
    <source>
        <dbReference type="Pfam" id="PF04535"/>
    </source>
</evidence>
<gene>
    <name evidence="10" type="ORF">Salat_2206500</name>
</gene>
<sequence length="194" mass="21386">MPKHNNMTSSFPISSTQNSKKTSTFFYFSQLSLRILVIGFTLAAAITMTTSNQSVTFFGIVMDARYTYSSSFRFTMVADSLVCGLSLLSVIHLLSLNRPKSNPKNYFYLLLQDLVSLLLLLSGCSAAMAIGYVGRFGQPQTGWIAICDRVPKFCDKILVSIVSSFLAVICLLVLTLMTAHKLKSDVHPYLEAGI</sequence>
<comment type="subunit">
    <text evidence="3 8">Homodimer and heterodimers.</text>
</comment>
<dbReference type="InterPro" id="IPR044173">
    <property type="entry name" value="CASPL"/>
</dbReference>
<proteinExistence type="inferred from homology"/>
<evidence type="ECO:0000313" key="11">
    <source>
        <dbReference type="Proteomes" id="UP001293254"/>
    </source>
</evidence>
<evidence type="ECO:0000313" key="10">
    <source>
        <dbReference type="EMBL" id="KAK4417938.1"/>
    </source>
</evidence>
<dbReference type="Pfam" id="PF04535">
    <property type="entry name" value="CASP_dom"/>
    <property type="match status" value="1"/>
</dbReference>
<evidence type="ECO:0000256" key="4">
    <source>
        <dbReference type="ARBA" id="ARBA00022475"/>
    </source>
</evidence>
<keyword evidence="4 8" id="KW-1003">Cell membrane</keyword>
<dbReference type="PANTHER" id="PTHR36488">
    <property type="entry name" value="CASP-LIKE PROTEIN 1U1"/>
    <property type="match status" value="1"/>
</dbReference>
<dbReference type="AlphaFoldDB" id="A0AAE1XTU4"/>
<feature type="transmembrane region" description="Helical" evidence="8">
    <location>
        <begin position="71"/>
        <end position="94"/>
    </location>
</feature>
<organism evidence="10 11">
    <name type="scientific">Sesamum alatum</name>
    <dbReference type="NCBI Taxonomy" id="300844"/>
    <lineage>
        <taxon>Eukaryota</taxon>
        <taxon>Viridiplantae</taxon>
        <taxon>Streptophyta</taxon>
        <taxon>Embryophyta</taxon>
        <taxon>Tracheophyta</taxon>
        <taxon>Spermatophyta</taxon>
        <taxon>Magnoliopsida</taxon>
        <taxon>eudicotyledons</taxon>
        <taxon>Gunneridae</taxon>
        <taxon>Pentapetalae</taxon>
        <taxon>asterids</taxon>
        <taxon>lamiids</taxon>
        <taxon>Lamiales</taxon>
        <taxon>Pedaliaceae</taxon>
        <taxon>Sesamum</taxon>
    </lineage>
</organism>
<evidence type="ECO:0000256" key="8">
    <source>
        <dbReference type="RuleBase" id="RU361233"/>
    </source>
</evidence>
<evidence type="ECO:0000256" key="6">
    <source>
        <dbReference type="ARBA" id="ARBA00022989"/>
    </source>
</evidence>
<feature type="domain" description="Casparian strip membrane protein" evidence="9">
    <location>
        <begin position="29"/>
        <end position="170"/>
    </location>
</feature>
<dbReference type="NCBIfam" id="TIGR01569">
    <property type="entry name" value="A_tha_TIGR01569"/>
    <property type="match status" value="1"/>
</dbReference>
<protein>
    <recommendedName>
        <fullName evidence="8">CASP-like protein</fullName>
    </recommendedName>
</protein>
<keyword evidence="6 8" id="KW-1133">Transmembrane helix</keyword>